<dbReference type="Pfam" id="PF10692">
    <property type="entry name" value="DUF2498"/>
    <property type="match status" value="1"/>
</dbReference>
<dbReference type="NCBIfam" id="NF008265">
    <property type="entry name" value="PRK11037.1"/>
    <property type="match status" value="1"/>
</dbReference>
<dbReference type="RefSeq" id="WP_061795099.1">
    <property type="nucleotide sequence ID" value="NZ_CABITV010000001.1"/>
</dbReference>
<dbReference type="InterPro" id="IPR038191">
    <property type="entry name" value="YciN_sf"/>
</dbReference>
<dbReference type="Gene3D" id="3.30.300.360">
    <property type="entry name" value="Protein of unknown function (DUF2498)"/>
    <property type="match status" value="1"/>
</dbReference>
<dbReference type="KEGG" id="sfj:SAMEA4384070_2703"/>
<evidence type="ECO:0000313" key="2">
    <source>
        <dbReference type="Proteomes" id="UP000215134"/>
    </source>
</evidence>
<dbReference type="AlphaFoldDB" id="A0A240C2W0"/>
<dbReference type="Proteomes" id="UP000215134">
    <property type="component" value="Chromosome 1"/>
</dbReference>
<dbReference type="InterPro" id="IPR019633">
    <property type="entry name" value="DUF2498"/>
</dbReference>
<reference evidence="1 2" key="1">
    <citation type="submission" date="2017-06" db="EMBL/GenBank/DDBJ databases">
        <authorList>
            <consortium name="Pathogen Informatics"/>
        </authorList>
    </citation>
    <scope>NUCLEOTIDE SEQUENCE [LARGE SCALE GENOMIC DNA]</scope>
    <source>
        <strain evidence="1 2">NCTC12148</strain>
    </source>
</reference>
<keyword evidence="2" id="KW-1185">Reference proteome</keyword>
<evidence type="ECO:0000313" key="1">
    <source>
        <dbReference type="EMBL" id="SNW02260.1"/>
    </source>
</evidence>
<protein>
    <submittedName>
        <fullName evidence="1">Protein of uncharacterized function (DUF2498)</fullName>
    </submittedName>
</protein>
<sequence>MRTNTSPITREALLAEANNLIRQHEDYLHGMLATDVEQKGSVLVFRGEFFLDADGLPTAKTTAVFNMFKHLAHLLSEKYHLVDEK</sequence>
<dbReference type="GeneID" id="75027852"/>
<organism evidence="1 2">
    <name type="scientific">Serratia ficaria</name>
    <dbReference type="NCBI Taxonomy" id="61651"/>
    <lineage>
        <taxon>Bacteria</taxon>
        <taxon>Pseudomonadati</taxon>
        <taxon>Pseudomonadota</taxon>
        <taxon>Gammaproteobacteria</taxon>
        <taxon>Enterobacterales</taxon>
        <taxon>Yersiniaceae</taxon>
        <taxon>Serratia</taxon>
    </lineage>
</organism>
<dbReference type="OrthoDB" id="6215372at2"/>
<dbReference type="STRING" id="1411141.GCA_001590885_00663"/>
<dbReference type="EMBL" id="LT906479">
    <property type="protein sequence ID" value="SNW02260.1"/>
    <property type="molecule type" value="Genomic_DNA"/>
</dbReference>
<name>A0A240C2W0_SERFI</name>
<accession>A0A240C2W0</accession>
<proteinExistence type="predicted"/>
<gene>
    <name evidence="1" type="primary">yciN</name>
    <name evidence="1" type="ORF">SAMEA4384070_02703</name>
</gene>